<evidence type="ECO:0000313" key="2">
    <source>
        <dbReference type="Proteomes" id="UP001597221"/>
    </source>
</evidence>
<sequence>MHFSKVSNMPSLNPIRNGPVPLRSGQIIQGKVLKLYPENKAEISLGGNRFVAKLEVGLELGARYHFQVTANASMLQLRVLGDQLKREETTNLAKLLKSLGIKSSKQNLQLLQLLTNYAIPFDKAELQSAIQLLKGEKNSGLVSMVLFEMILKKLPITESTFQSLLASKSTSISEELTALKEHSSSNLNFLTSENRRNLDRHFVNTERQLLEMIDKLTEKPVSFRDGLLQYINTQNKSNNDAMYRILKGLGFISHKVDFTTWVKEWSHFTGKNLTNPTNQLPIQLNDRDILRVFYHIDSRRNEFTKAVQLFLDKWTPRIMLQQATGNALSGELLNSLQSELKQHIFPFIPQNHHQTLNSLLQSQQNILAVYRGLQALNNGEHLDHILRLARTTMEQENFLELSTKEKFIEHIRQSYTMLGLDYEHRLVTEKVPSNLQQTIKGLLLQLIGGQEYISQDQYSRLLNVIQGVQIQSVNDTATFVQAALQLPAERLGLVNDLALEFEGKKNEDGEIDPDYCRIIFYLELEKLKETVIDVNIQQRAVAITVFNNTKGLPVISKQFKENLETGLDALNYRLSSIQFRKLKEKEKHSIGQEAYRRDDSQGVDFRI</sequence>
<evidence type="ECO:0008006" key="3">
    <source>
        <dbReference type="Google" id="ProtNLM"/>
    </source>
</evidence>
<proteinExistence type="predicted"/>
<organism evidence="1 2">
    <name type="scientific">Oceanobacillus luteolus</name>
    <dbReference type="NCBI Taxonomy" id="1274358"/>
    <lineage>
        <taxon>Bacteria</taxon>
        <taxon>Bacillati</taxon>
        <taxon>Bacillota</taxon>
        <taxon>Bacilli</taxon>
        <taxon>Bacillales</taxon>
        <taxon>Bacillaceae</taxon>
        <taxon>Oceanobacillus</taxon>
    </lineage>
</organism>
<dbReference type="Proteomes" id="UP001597221">
    <property type="component" value="Unassembled WGS sequence"/>
</dbReference>
<gene>
    <name evidence="1" type="ORF">ACFSBH_08415</name>
</gene>
<protein>
    <recommendedName>
        <fullName evidence="3">Flagellar hook-length control protein FliK</fullName>
    </recommendedName>
</protein>
<dbReference type="RefSeq" id="WP_379597041.1">
    <property type="nucleotide sequence ID" value="NZ_JBHUDE010000040.1"/>
</dbReference>
<name>A0ABW4HQ99_9BACI</name>
<dbReference type="EMBL" id="JBHUDE010000040">
    <property type="protein sequence ID" value="MFD1607674.1"/>
    <property type="molecule type" value="Genomic_DNA"/>
</dbReference>
<reference evidence="2" key="1">
    <citation type="journal article" date="2019" name="Int. J. Syst. Evol. Microbiol.">
        <title>The Global Catalogue of Microorganisms (GCM) 10K type strain sequencing project: providing services to taxonomists for standard genome sequencing and annotation.</title>
        <authorList>
            <consortium name="The Broad Institute Genomics Platform"/>
            <consortium name="The Broad Institute Genome Sequencing Center for Infectious Disease"/>
            <person name="Wu L."/>
            <person name="Ma J."/>
        </authorList>
    </citation>
    <scope>NUCLEOTIDE SEQUENCE [LARGE SCALE GENOMIC DNA]</scope>
    <source>
        <strain evidence="2">CGMCC 1.12376</strain>
    </source>
</reference>
<accession>A0ABW4HQ99</accession>
<evidence type="ECO:0000313" key="1">
    <source>
        <dbReference type="EMBL" id="MFD1607674.1"/>
    </source>
</evidence>
<comment type="caution">
    <text evidence="1">The sequence shown here is derived from an EMBL/GenBank/DDBJ whole genome shotgun (WGS) entry which is preliminary data.</text>
</comment>
<keyword evidence="2" id="KW-1185">Reference proteome</keyword>